<accession>A0A2S8SPS5</accession>
<dbReference type="Gene3D" id="1.10.10.10">
    <property type="entry name" value="Winged helix-like DNA-binding domain superfamily/Winged helix DNA-binding domain"/>
    <property type="match status" value="1"/>
</dbReference>
<keyword evidence="2" id="KW-0238">DNA-binding</keyword>
<evidence type="ECO:0000256" key="1">
    <source>
        <dbReference type="ARBA" id="ARBA00023015"/>
    </source>
</evidence>
<dbReference type="InterPro" id="IPR036390">
    <property type="entry name" value="WH_DNA-bd_sf"/>
</dbReference>
<feature type="domain" description="HTH arsR-type" evidence="4">
    <location>
        <begin position="1"/>
        <end position="90"/>
    </location>
</feature>
<dbReference type="GO" id="GO:0003677">
    <property type="term" value="F:DNA binding"/>
    <property type="evidence" value="ECO:0007669"/>
    <property type="project" value="UniProtKB-KW"/>
</dbReference>
<keyword evidence="6" id="KW-1185">Reference proteome</keyword>
<gene>
    <name evidence="5" type="ORF">B1R32_12115</name>
</gene>
<dbReference type="InterPro" id="IPR036388">
    <property type="entry name" value="WH-like_DNA-bd_sf"/>
</dbReference>
<dbReference type="RefSeq" id="WP_106381041.1">
    <property type="nucleotide sequence ID" value="NZ_NIGF01000021.1"/>
</dbReference>
<dbReference type="PRINTS" id="PR00778">
    <property type="entry name" value="HTHARSR"/>
</dbReference>
<dbReference type="CDD" id="cd00090">
    <property type="entry name" value="HTH_ARSR"/>
    <property type="match status" value="1"/>
</dbReference>
<dbReference type="Proteomes" id="UP000237684">
    <property type="component" value="Unassembled WGS sequence"/>
</dbReference>
<proteinExistence type="predicted"/>
<dbReference type="InterPro" id="IPR001845">
    <property type="entry name" value="HTH_ArsR_DNA-bd_dom"/>
</dbReference>
<dbReference type="PANTHER" id="PTHR33154">
    <property type="entry name" value="TRANSCRIPTIONAL REGULATOR, ARSR FAMILY"/>
    <property type="match status" value="1"/>
</dbReference>
<organism evidence="5 6">
    <name type="scientific">Abditibacterium utsteinense</name>
    <dbReference type="NCBI Taxonomy" id="1960156"/>
    <lineage>
        <taxon>Bacteria</taxon>
        <taxon>Pseudomonadati</taxon>
        <taxon>Abditibacteriota</taxon>
        <taxon>Abditibacteriia</taxon>
        <taxon>Abditibacteriales</taxon>
        <taxon>Abditibacteriaceae</taxon>
        <taxon>Abditibacterium</taxon>
    </lineage>
</organism>
<evidence type="ECO:0000256" key="2">
    <source>
        <dbReference type="ARBA" id="ARBA00023125"/>
    </source>
</evidence>
<dbReference type="Pfam" id="PF01022">
    <property type="entry name" value="HTH_5"/>
    <property type="match status" value="1"/>
</dbReference>
<sequence length="136" mass="15250">MNDLILFAKALSDPTRVRIIAALREGDVCVCELSDALEMSQSTLSNHLQLIRQAGLVFTRRDGKWVYYGIEASQAAAISALWEHHQDALGADKRLQRDSQRLAQRLQMRDNGRCIRGFPQLETRPASGEEVNCPCP</sequence>
<dbReference type="PROSITE" id="PS50987">
    <property type="entry name" value="HTH_ARSR_2"/>
    <property type="match status" value="1"/>
</dbReference>
<keyword evidence="1" id="KW-0805">Transcription regulation</keyword>
<evidence type="ECO:0000259" key="4">
    <source>
        <dbReference type="PROSITE" id="PS50987"/>
    </source>
</evidence>
<dbReference type="GO" id="GO:0003700">
    <property type="term" value="F:DNA-binding transcription factor activity"/>
    <property type="evidence" value="ECO:0007669"/>
    <property type="project" value="InterPro"/>
</dbReference>
<dbReference type="SUPFAM" id="SSF46785">
    <property type="entry name" value="Winged helix' DNA-binding domain"/>
    <property type="match status" value="1"/>
</dbReference>
<dbReference type="OrthoDB" id="9798835at2"/>
<reference evidence="5 6" key="1">
    <citation type="journal article" date="2018" name="Syst. Appl. Microbiol.">
        <title>Abditibacterium utsteinense sp. nov., the first cultivated member of candidate phylum FBP, isolated from ice-free Antarctic soil samples.</title>
        <authorList>
            <person name="Tahon G."/>
            <person name="Tytgat B."/>
            <person name="Lebbe L."/>
            <person name="Carlier A."/>
            <person name="Willems A."/>
        </authorList>
    </citation>
    <scope>NUCLEOTIDE SEQUENCE [LARGE SCALE GENOMIC DNA]</scope>
    <source>
        <strain evidence="5 6">LMG 29911</strain>
    </source>
</reference>
<dbReference type="InParanoid" id="A0A2S8SPS5"/>
<dbReference type="SMART" id="SM00418">
    <property type="entry name" value="HTH_ARSR"/>
    <property type="match status" value="1"/>
</dbReference>
<evidence type="ECO:0000256" key="3">
    <source>
        <dbReference type="ARBA" id="ARBA00023163"/>
    </source>
</evidence>
<comment type="caution">
    <text evidence="5">The sequence shown here is derived from an EMBL/GenBank/DDBJ whole genome shotgun (WGS) entry which is preliminary data.</text>
</comment>
<evidence type="ECO:0000313" key="6">
    <source>
        <dbReference type="Proteomes" id="UP000237684"/>
    </source>
</evidence>
<keyword evidence="3" id="KW-0804">Transcription</keyword>
<dbReference type="FunCoup" id="A0A2S8SPS5">
    <property type="interactions" value="207"/>
</dbReference>
<dbReference type="InterPro" id="IPR011991">
    <property type="entry name" value="ArsR-like_HTH"/>
</dbReference>
<evidence type="ECO:0000313" key="5">
    <source>
        <dbReference type="EMBL" id="PQV62803.1"/>
    </source>
</evidence>
<dbReference type="EMBL" id="NIGF01000021">
    <property type="protein sequence ID" value="PQV62803.1"/>
    <property type="molecule type" value="Genomic_DNA"/>
</dbReference>
<name>A0A2S8SPS5_9BACT</name>
<dbReference type="AlphaFoldDB" id="A0A2S8SPS5"/>
<dbReference type="NCBIfam" id="NF033788">
    <property type="entry name" value="HTH_metalloreg"/>
    <property type="match status" value="1"/>
</dbReference>
<dbReference type="PANTHER" id="PTHR33154:SF18">
    <property type="entry name" value="ARSENICAL RESISTANCE OPERON REPRESSOR"/>
    <property type="match status" value="1"/>
</dbReference>
<protein>
    <submittedName>
        <fullName evidence="5">ArsR family transcriptional regulator</fullName>
    </submittedName>
</protein>
<dbReference type="InterPro" id="IPR051081">
    <property type="entry name" value="HTH_MetalResp_TranReg"/>
</dbReference>